<dbReference type="PANTHER" id="PTHR31852">
    <property type="entry name" value="LATE EMBRYOGENESIS ABUNDANT (LEA) HYDROXYPROLINE-RICH GLYCOPROTEIN FAMILY"/>
    <property type="match status" value="1"/>
</dbReference>
<dbReference type="RefSeq" id="XP_022149721.1">
    <property type="nucleotide sequence ID" value="XM_022294029.1"/>
</dbReference>
<dbReference type="SUPFAM" id="SSF117070">
    <property type="entry name" value="LEA14-like"/>
    <property type="match status" value="1"/>
</dbReference>
<dbReference type="InterPro" id="IPR055301">
    <property type="entry name" value="Lea14-like_2"/>
</dbReference>
<dbReference type="KEGG" id="mcha:111018077"/>
<organism evidence="2 3">
    <name type="scientific">Momordica charantia</name>
    <name type="common">Bitter gourd</name>
    <name type="synonym">Balsam pear</name>
    <dbReference type="NCBI Taxonomy" id="3673"/>
    <lineage>
        <taxon>Eukaryota</taxon>
        <taxon>Viridiplantae</taxon>
        <taxon>Streptophyta</taxon>
        <taxon>Embryophyta</taxon>
        <taxon>Tracheophyta</taxon>
        <taxon>Spermatophyta</taxon>
        <taxon>Magnoliopsida</taxon>
        <taxon>eudicotyledons</taxon>
        <taxon>Gunneridae</taxon>
        <taxon>Pentapetalae</taxon>
        <taxon>rosids</taxon>
        <taxon>fabids</taxon>
        <taxon>Cucurbitales</taxon>
        <taxon>Cucurbitaceae</taxon>
        <taxon>Momordiceae</taxon>
        <taxon>Momordica</taxon>
    </lineage>
</organism>
<gene>
    <name evidence="3" type="primary">LOC111018077</name>
</gene>
<dbReference type="Gene3D" id="2.60.40.1820">
    <property type="match status" value="1"/>
</dbReference>
<sequence length="124" mass="13455">MVDLSVRNPNKVAFKYSDGTAVIRYRGEEFGEAPIPAGRLAADGTQGMNLSLTMIADRLLAKPELFPDVVAGELPISTYARLSGKVTVIGVFKIHVVASTACDFAVDIKNRSIGDQQCHYRTQL</sequence>
<protein>
    <submittedName>
        <fullName evidence="3">Uncharacterized protein LOC111018077</fullName>
    </submittedName>
</protein>
<feature type="domain" description="Late embryogenesis abundant protein LEA-2 subgroup" evidence="1">
    <location>
        <begin position="4"/>
        <end position="95"/>
    </location>
</feature>
<name>A0A6J1D989_MOMCH</name>
<evidence type="ECO:0000313" key="2">
    <source>
        <dbReference type="Proteomes" id="UP000504603"/>
    </source>
</evidence>
<dbReference type="OrthoDB" id="1929523at2759"/>
<dbReference type="Proteomes" id="UP000504603">
    <property type="component" value="Unplaced"/>
</dbReference>
<keyword evidence="2" id="KW-1185">Reference proteome</keyword>
<dbReference type="InterPro" id="IPR004864">
    <property type="entry name" value="LEA_2"/>
</dbReference>
<evidence type="ECO:0000259" key="1">
    <source>
        <dbReference type="Pfam" id="PF03168"/>
    </source>
</evidence>
<reference evidence="3" key="1">
    <citation type="submission" date="2025-08" db="UniProtKB">
        <authorList>
            <consortium name="RefSeq"/>
        </authorList>
    </citation>
    <scope>IDENTIFICATION</scope>
    <source>
        <strain evidence="3">OHB3-1</strain>
    </source>
</reference>
<accession>A0A6J1D989</accession>
<dbReference type="AlphaFoldDB" id="A0A6J1D989"/>
<dbReference type="Pfam" id="PF03168">
    <property type="entry name" value="LEA_2"/>
    <property type="match status" value="1"/>
</dbReference>
<proteinExistence type="predicted"/>
<dbReference type="GeneID" id="111018077"/>
<evidence type="ECO:0000313" key="3">
    <source>
        <dbReference type="RefSeq" id="XP_022149721.1"/>
    </source>
</evidence>